<comment type="subunit">
    <text evidence="8">Associates with the 50S ribosomal subunit.</text>
</comment>
<dbReference type="GO" id="GO:0005525">
    <property type="term" value="F:GTP binding"/>
    <property type="evidence" value="ECO:0007669"/>
    <property type="project" value="UniProtKB-UniRule"/>
</dbReference>
<dbReference type="PANTHER" id="PTHR43834:SF6">
    <property type="entry name" value="GTPASE DER"/>
    <property type="match status" value="1"/>
</dbReference>
<feature type="binding site" evidence="8">
    <location>
        <begin position="121"/>
        <end position="124"/>
    </location>
    <ligand>
        <name>GTP</name>
        <dbReference type="ChEBI" id="CHEBI:37565"/>
        <label>1</label>
    </ligand>
</feature>
<dbReference type="AlphaFoldDB" id="A0A933E9J2"/>
<protein>
    <recommendedName>
        <fullName evidence="2 8">GTPase Der</fullName>
    </recommendedName>
    <alternativeName>
        <fullName evidence="7 8">GTP-binding protein EngA</fullName>
    </alternativeName>
</protein>
<organism evidence="13 14">
    <name type="scientific">Tectimicrobiota bacterium</name>
    <dbReference type="NCBI Taxonomy" id="2528274"/>
    <lineage>
        <taxon>Bacteria</taxon>
        <taxon>Pseudomonadati</taxon>
        <taxon>Nitrospinota/Tectimicrobiota group</taxon>
        <taxon>Candidatus Tectimicrobiota</taxon>
    </lineage>
</organism>
<dbReference type="InterPro" id="IPR031166">
    <property type="entry name" value="G_ENGA"/>
</dbReference>
<reference evidence="13" key="1">
    <citation type="submission" date="2020-07" db="EMBL/GenBank/DDBJ databases">
        <title>Huge and variable diversity of episymbiotic CPR bacteria and DPANN archaea in groundwater ecosystems.</title>
        <authorList>
            <person name="He C.Y."/>
            <person name="Keren R."/>
            <person name="Whittaker M."/>
            <person name="Farag I.F."/>
            <person name="Doudna J."/>
            <person name="Cate J.H.D."/>
            <person name="Banfield J.F."/>
        </authorList>
    </citation>
    <scope>NUCLEOTIDE SEQUENCE</scope>
    <source>
        <strain evidence="13">NC_groundwater_1370_Ag_S-0.2um_69_93</strain>
    </source>
</reference>
<dbReference type="InterPro" id="IPR032859">
    <property type="entry name" value="KH_dom-like"/>
</dbReference>
<name>A0A933E9J2_UNCTE</name>
<keyword evidence="3 8" id="KW-0690">Ribosome biogenesis</keyword>
<keyword evidence="6 8" id="KW-0342">GTP-binding</keyword>
<gene>
    <name evidence="8 13" type="primary">der</name>
    <name evidence="13" type="ORF">HY618_04090</name>
</gene>
<dbReference type="Pfam" id="PF14714">
    <property type="entry name" value="KH_dom-like"/>
    <property type="match status" value="1"/>
</dbReference>
<dbReference type="GO" id="GO:0043022">
    <property type="term" value="F:ribosome binding"/>
    <property type="evidence" value="ECO:0007669"/>
    <property type="project" value="TreeGrafter"/>
</dbReference>
<evidence type="ECO:0000256" key="6">
    <source>
        <dbReference type="ARBA" id="ARBA00023134"/>
    </source>
</evidence>
<keyword evidence="4 10" id="KW-0677">Repeat</keyword>
<dbReference type="InterPro" id="IPR005225">
    <property type="entry name" value="Small_GTP-bd"/>
</dbReference>
<dbReference type="Proteomes" id="UP000752292">
    <property type="component" value="Unassembled WGS sequence"/>
</dbReference>
<dbReference type="SUPFAM" id="SSF52540">
    <property type="entry name" value="P-loop containing nucleoside triphosphate hydrolases"/>
    <property type="match status" value="2"/>
</dbReference>
<feature type="binding site" evidence="8">
    <location>
        <begin position="10"/>
        <end position="17"/>
    </location>
    <ligand>
        <name>GTP</name>
        <dbReference type="ChEBI" id="CHEBI:37565"/>
        <label>1</label>
    </ligand>
</feature>
<dbReference type="NCBIfam" id="TIGR03594">
    <property type="entry name" value="GTPase_EngA"/>
    <property type="match status" value="1"/>
</dbReference>
<feature type="domain" description="EngA-type G" evidence="12">
    <location>
        <begin position="180"/>
        <end position="356"/>
    </location>
</feature>
<comment type="similarity">
    <text evidence="1 8 9 10">Belongs to the TRAFAC class TrmE-Era-EngA-EngB-Septin-like GTPase superfamily. EngA (Der) GTPase family.</text>
</comment>
<dbReference type="CDD" id="cd01895">
    <property type="entry name" value="EngA2"/>
    <property type="match status" value="1"/>
</dbReference>
<proteinExistence type="inferred from homology"/>
<feature type="domain" description="EngA-type G" evidence="12">
    <location>
        <begin position="4"/>
        <end position="169"/>
    </location>
</feature>
<dbReference type="Gene3D" id="3.40.50.300">
    <property type="entry name" value="P-loop containing nucleotide triphosphate hydrolases"/>
    <property type="match status" value="2"/>
</dbReference>
<evidence type="ECO:0000256" key="3">
    <source>
        <dbReference type="ARBA" id="ARBA00022517"/>
    </source>
</evidence>
<dbReference type="Gene3D" id="3.30.300.20">
    <property type="match status" value="1"/>
</dbReference>
<evidence type="ECO:0000256" key="4">
    <source>
        <dbReference type="ARBA" id="ARBA00022737"/>
    </source>
</evidence>
<evidence type="ECO:0000313" key="13">
    <source>
        <dbReference type="EMBL" id="MBI4251620.1"/>
    </source>
</evidence>
<evidence type="ECO:0000313" key="14">
    <source>
        <dbReference type="Proteomes" id="UP000752292"/>
    </source>
</evidence>
<dbReference type="InterPro" id="IPR016484">
    <property type="entry name" value="GTPase_Der"/>
</dbReference>
<dbReference type="PIRSF" id="PIRSF006485">
    <property type="entry name" value="GTP-binding_EngA"/>
    <property type="match status" value="1"/>
</dbReference>
<comment type="function">
    <text evidence="8 10">GTPase that plays an essential role in the late steps of ribosome biogenesis.</text>
</comment>
<evidence type="ECO:0000256" key="10">
    <source>
        <dbReference type="RuleBase" id="RU004481"/>
    </source>
</evidence>
<feature type="region of interest" description="Disordered" evidence="11">
    <location>
        <begin position="440"/>
        <end position="461"/>
    </location>
</feature>
<evidence type="ECO:0000256" key="2">
    <source>
        <dbReference type="ARBA" id="ARBA00020953"/>
    </source>
</evidence>
<dbReference type="FunFam" id="3.40.50.300:FF:000040">
    <property type="entry name" value="GTPase Der"/>
    <property type="match status" value="1"/>
</dbReference>
<feature type="binding site" evidence="8">
    <location>
        <begin position="233"/>
        <end position="237"/>
    </location>
    <ligand>
        <name>GTP</name>
        <dbReference type="ChEBI" id="CHEBI:37565"/>
        <label>2</label>
    </ligand>
</feature>
<accession>A0A933E9J2</accession>
<feature type="binding site" evidence="8">
    <location>
        <begin position="57"/>
        <end position="61"/>
    </location>
    <ligand>
        <name>GTP</name>
        <dbReference type="ChEBI" id="CHEBI:37565"/>
        <label>1</label>
    </ligand>
</feature>
<dbReference type="FunFam" id="3.30.300.20:FF:000004">
    <property type="entry name" value="GTPase Der"/>
    <property type="match status" value="1"/>
</dbReference>
<dbReference type="InterPro" id="IPR006073">
    <property type="entry name" value="GTP-bd"/>
</dbReference>
<dbReference type="NCBIfam" id="TIGR00231">
    <property type="entry name" value="small_GTP"/>
    <property type="match status" value="2"/>
</dbReference>
<evidence type="ECO:0000256" key="9">
    <source>
        <dbReference type="PROSITE-ProRule" id="PRU01049"/>
    </source>
</evidence>
<keyword evidence="5 8" id="KW-0547">Nucleotide-binding</keyword>
<feature type="compositionally biased region" description="Basic residues" evidence="11">
    <location>
        <begin position="440"/>
        <end position="454"/>
    </location>
</feature>
<dbReference type="PRINTS" id="PR00326">
    <property type="entry name" value="GTP1OBG"/>
</dbReference>
<evidence type="ECO:0000256" key="8">
    <source>
        <dbReference type="HAMAP-Rule" id="MF_00195"/>
    </source>
</evidence>
<dbReference type="Pfam" id="PF01926">
    <property type="entry name" value="MMR_HSR1"/>
    <property type="match status" value="2"/>
</dbReference>
<dbReference type="InterPro" id="IPR027417">
    <property type="entry name" value="P-loop_NTPase"/>
</dbReference>
<evidence type="ECO:0000256" key="7">
    <source>
        <dbReference type="ARBA" id="ARBA00032345"/>
    </source>
</evidence>
<dbReference type="GO" id="GO:0042254">
    <property type="term" value="P:ribosome biogenesis"/>
    <property type="evidence" value="ECO:0007669"/>
    <property type="project" value="UniProtKB-KW"/>
</dbReference>
<dbReference type="CDD" id="cd01894">
    <property type="entry name" value="EngA1"/>
    <property type="match status" value="1"/>
</dbReference>
<dbReference type="PANTHER" id="PTHR43834">
    <property type="entry name" value="GTPASE DER"/>
    <property type="match status" value="1"/>
</dbReference>
<dbReference type="FunFam" id="3.40.50.300:FF:000057">
    <property type="entry name" value="GTPase Der"/>
    <property type="match status" value="1"/>
</dbReference>
<evidence type="ECO:0000256" key="5">
    <source>
        <dbReference type="ARBA" id="ARBA00022741"/>
    </source>
</evidence>
<dbReference type="InterPro" id="IPR015946">
    <property type="entry name" value="KH_dom-like_a/b"/>
</dbReference>
<evidence type="ECO:0000256" key="11">
    <source>
        <dbReference type="SAM" id="MobiDB-lite"/>
    </source>
</evidence>
<evidence type="ECO:0000259" key="12">
    <source>
        <dbReference type="PROSITE" id="PS51712"/>
    </source>
</evidence>
<evidence type="ECO:0000256" key="1">
    <source>
        <dbReference type="ARBA" id="ARBA00008279"/>
    </source>
</evidence>
<dbReference type="EMBL" id="JACQRX010000181">
    <property type="protein sequence ID" value="MBI4251620.1"/>
    <property type="molecule type" value="Genomic_DNA"/>
</dbReference>
<dbReference type="PROSITE" id="PS51712">
    <property type="entry name" value="G_ENGA"/>
    <property type="match status" value="2"/>
</dbReference>
<comment type="caution">
    <text evidence="13">The sequence shown here is derived from an EMBL/GenBank/DDBJ whole genome shotgun (WGS) entry which is preliminary data.</text>
</comment>
<dbReference type="HAMAP" id="MF_00195">
    <property type="entry name" value="GTPase_Der"/>
    <property type="match status" value="1"/>
</dbReference>
<feature type="binding site" evidence="8">
    <location>
        <begin position="299"/>
        <end position="302"/>
    </location>
    <ligand>
        <name>GTP</name>
        <dbReference type="ChEBI" id="CHEBI:37565"/>
        <label>2</label>
    </ligand>
</feature>
<sequence length="461" mass="50421">MPLPAVVIVGRPNVGKSTLFNRLVRRRSAIVRPEPGVTRDRHYGRAEWEGRAFLAVDTGGIAGGMDADPFHPLIERQTLSAIEEGDVVLFLVDGIEGLLPGDFQIAQMVRAAGKPVLLVLNKADAARSRDAAWDFFRLGLGEPLPVSAEHGSGVAELIEEALGRLPPEAAGEEPGGEEEVRVAVVGRPNVGKSSFINRLLGEKRILVSPVPGTTRDPIDTLCRREGALYRFIDTAGIRRRGKIGDLKIEAVSMILAYRSIERAEAVLLLIDATEGPTSMDAQIASHIVDSGRACAILLNKWDLVEKDAKTFDETARGVREKLVHVDFAPILSVSALTGQRCEKIFELIGRLVAAHRRRVPTAALNQAVAGWTQAHPAPSGKGGKRPKFLYATQASVAPPHLVLFTSRTSSIPAAQYGRYIENRLREAFDFEGTPIRVSFRSRRERSAPRRRGRRREKDGET</sequence>
<feature type="binding site" evidence="8">
    <location>
        <begin position="186"/>
        <end position="193"/>
    </location>
    <ligand>
        <name>GTP</name>
        <dbReference type="ChEBI" id="CHEBI:37565"/>
        <label>2</label>
    </ligand>
</feature>